<feature type="compositionally biased region" description="Acidic residues" evidence="8">
    <location>
        <begin position="136"/>
        <end position="146"/>
    </location>
</feature>
<dbReference type="InterPro" id="IPR043502">
    <property type="entry name" value="DNA/RNA_pol_sf"/>
</dbReference>
<dbReference type="GO" id="GO:0003735">
    <property type="term" value="F:structural constituent of ribosome"/>
    <property type="evidence" value="ECO:0007669"/>
    <property type="project" value="InterPro"/>
</dbReference>
<dbReference type="InterPro" id="IPR005824">
    <property type="entry name" value="KOW"/>
</dbReference>
<dbReference type="SUPFAM" id="SSF56672">
    <property type="entry name" value="DNA/RNA polymerases"/>
    <property type="match status" value="1"/>
</dbReference>
<dbReference type="CDD" id="cd06090">
    <property type="entry name" value="KOW_RPL27"/>
    <property type="match status" value="1"/>
</dbReference>
<dbReference type="Gene3D" id="1.10.150.20">
    <property type="entry name" value="5' to 3' exonuclease, C-terminal subdomain"/>
    <property type="match status" value="1"/>
</dbReference>
<evidence type="ECO:0000256" key="4">
    <source>
        <dbReference type="ARBA" id="ARBA00022980"/>
    </source>
</evidence>
<name>A0A2B4SIL6_STYPI</name>
<keyword evidence="3" id="KW-0237">DNA synthesis</keyword>
<evidence type="ECO:0000259" key="9">
    <source>
        <dbReference type="PROSITE" id="PS50173"/>
    </source>
</evidence>
<evidence type="ECO:0000313" key="10">
    <source>
        <dbReference type="EMBL" id="PFX30504.1"/>
    </source>
</evidence>
<reference evidence="11" key="1">
    <citation type="journal article" date="2017" name="bioRxiv">
        <title>Comparative analysis of the genomes of Stylophora pistillata and Acropora digitifera provides evidence for extensive differences between species of corals.</title>
        <authorList>
            <person name="Voolstra C.R."/>
            <person name="Li Y."/>
            <person name="Liew Y.J."/>
            <person name="Baumgarten S."/>
            <person name="Zoccola D."/>
            <person name="Flot J.-F."/>
            <person name="Tambutte S."/>
            <person name="Allemand D."/>
            <person name="Aranda M."/>
        </authorList>
    </citation>
    <scope>NUCLEOTIDE SEQUENCE [LARGE SCALE GENOMIC DNA]</scope>
</reference>
<feature type="compositionally biased region" description="Polar residues" evidence="8">
    <location>
        <begin position="644"/>
        <end position="654"/>
    </location>
</feature>
<dbReference type="InterPro" id="IPR008991">
    <property type="entry name" value="Translation_prot_SH3-like_sf"/>
</dbReference>
<evidence type="ECO:0000256" key="2">
    <source>
        <dbReference type="ARBA" id="ARBA00010945"/>
    </source>
</evidence>
<evidence type="ECO:0000256" key="6">
    <source>
        <dbReference type="ARBA" id="ARBA00035224"/>
    </source>
</evidence>
<dbReference type="Pfam" id="PF21999">
    <property type="entry name" value="IMS_HHH_1"/>
    <property type="match status" value="1"/>
</dbReference>
<dbReference type="Pfam" id="PF00817">
    <property type="entry name" value="IMS"/>
    <property type="match status" value="1"/>
</dbReference>
<dbReference type="InterPro" id="IPR001141">
    <property type="entry name" value="Ribosomal_eL27"/>
</dbReference>
<evidence type="ECO:0000313" key="11">
    <source>
        <dbReference type="Proteomes" id="UP000225706"/>
    </source>
</evidence>
<dbReference type="InterPro" id="IPR017961">
    <property type="entry name" value="DNA_pol_Y-fam_little_finger"/>
</dbReference>
<dbReference type="GO" id="GO:0003887">
    <property type="term" value="F:DNA-directed DNA polymerase activity"/>
    <property type="evidence" value="ECO:0007669"/>
    <property type="project" value="InterPro"/>
</dbReference>
<feature type="compositionally biased region" description="Polar residues" evidence="8">
    <location>
        <begin position="150"/>
        <end position="159"/>
    </location>
</feature>
<dbReference type="PANTHER" id="PTHR46404:SF1">
    <property type="entry name" value="DNA POLYMERASE IOTA"/>
    <property type="match status" value="1"/>
</dbReference>
<keyword evidence="5" id="KW-0687">Ribonucleoprotein</keyword>
<dbReference type="SUPFAM" id="SSF100879">
    <property type="entry name" value="Lesion bypass DNA polymerase (Y-family), little finger domain"/>
    <property type="match status" value="1"/>
</dbReference>
<comment type="similarity">
    <text evidence="2">Belongs to the DNA polymerase type-Y family.</text>
</comment>
<dbReference type="SUPFAM" id="SSF50104">
    <property type="entry name" value="Translation proteins SH3-like domain"/>
    <property type="match status" value="1"/>
</dbReference>
<dbReference type="FunFam" id="3.40.1170.60:FF:000006">
    <property type="entry name" value="DNA polymerase iota"/>
    <property type="match status" value="1"/>
</dbReference>
<feature type="compositionally biased region" description="Polar residues" evidence="8">
    <location>
        <begin position="663"/>
        <end position="674"/>
    </location>
</feature>
<feature type="domain" description="UmuC" evidence="9">
    <location>
        <begin position="202"/>
        <end position="420"/>
    </location>
</feature>
<dbReference type="Gene3D" id="3.30.1490.100">
    <property type="entry name" value="DNA polymerase, Y-family, little finger domain"/>
    <property type="match status" value="1"/>
</dbReference>
<dbReference type="OrthoDB" id="2365484at2759"/>
<dbReference type="InterPro" id="IPR036775">
    <property type="entry name" value="DNA_pol_Y-fam_lit_finger_sf"/>
</dbReference>
<accession>A0A2B4SIL6</accession>
<feature type="compositionally biased region" description="Polar residues" evidence="8">
    <location>
        <begin position="172"/>
        <end position="191"/>
    </location>
</feature>
<comment type="caution">
    <text evidence="10">The sequence shown here is derived from an EMBL/GenBank/DDBJ whole genome shotgun (WGS) entry which is preliminary data.</text>
</comment>
<dbReference type="InterPro" id="IPR053848">
    <property type="entry name" value="IMS_HHH_1"/>
</dbReference>
<dbReference type="Pfam" id="PF00467">
    <property type="entry name" value="KOW"/>
    <property type="match status" value="1"/>
</dbReference>
<dbReference type="Gene3D" id="2.30.30.770">
    <property type="match status" value="1"/>
</dbReference>
<dbReference type="Pfam" id="PF01777">
    <property type="entry name" value="Ribosomal_L27e"/>
    <property type="match status" value="1"/>
</dbReference>
<evidence type="ECO:0000256" key="3">
    <source>
        <dbReference type="ARBA" id="ARBA00022634"/>
    </source>
</evidence>
<evidence type="ECO:0000256" key="7">
    <source>
        <dbReference type="ARBA" id="ARBA00035329"/>
    </source>
</evidence>
<dbReference type="Gene3D" id="3.40.1170.60">
    <property type="match status" value="1"/>
</dbReference>
<dbReference type="Gene3D" id="3.30.70.270">
    <property type="match status" value="1"/>
</dbReference>
<keyword evidence="11" id="KW-1185">Reference proteome</keyword>
<gene>
    <name evidence="10" type="primary">POLI</name>
    <name evidence="10" type="ORF">AWC38_SpisGene4688</name>
</gene>
<comment type="similarity">
    <text evidence="1">Belongs to the eukaryotic ribosomal protein eL27 family.</text>
</comment>
<dbReference type="InterPro" id="IPR043128">
    <property type="entry name" value="Rev_trsase/Diguanyl_cyclase"/>
</dbReference>
<dbReference type="GO" id="GO:0005840">
    <property type="term" value="C:ribosome"/>
    <property type="evidence" value="ECO:0007669"/>
    <property type="project" value="UniProtKB-KW"/>
</dbReference>
<sequence length="755" mass="84589">MGKFIKSGKVVLVLNGRYAGKKAVIVKNYDDGTSDKPYGHALVAGIARYPLKVTKKMGKKKTAKRSRIKPFVKVYNYNHLMPTRYSVDVNLDKQVINKEVFRDPAKKRKAKREAKVKLEEREDFRSSYDYSYEGVPTDEEEGDEDFSSPPHVNSCSRQSVIFPAKRRRMDDSSYTQTHPNGQSSTQKHSTQLESCLGHSRTIVHVDIDCFYAQVEMIQRPELRDVPLGIQQKHIVVTCNYIARERGVKKLVYVSDAKKTCPDLVLVKGEDLTVYREFSGRVHSLLTERFTPLVERLGMDENFLDVTELVKARLLAMDPSWREYVGGLYTSSVEKCKDKDINACPCGCHERLGIGSLIAAEIRQAILQDIGLTCCAGIAHNKLLAKLVGAWKKPNKQTTLLPEDAESLLSGLKARDIPGIGHSTAKKLQTINISSVNDLLSCPIHVLEKEFGHSLADLMIKLCHGIDDSKVTPSGEFKTITAEDSFKGCSTHEDATKRLRGLVRGILPRISSGTALPQTARVSVRRRGEKSYRRESRQCPLPQEICFADKEKAGDLLWKLCVSLFKKVVDVNKPFHLNLLGISLTNFEKPSSSQAKDISNFFHKSCGKHANFTPCRSSESKGGYLSEEEDWAALAKSCEDESSDQRTSYIGTTNTKDNKPLGSSKLTIQQTQPERTSIDEATRDEGQPAIICPSGIDPAVFVELPLELQRELQEQWPKPAQETVNTKRVTLKEKRHAGIQRYFARGGVKKDSRTPE</sequence>
<evidence type="ECO:0000256" key="8">
    <source>
        <dbReference type="SAM" id="MobiDB-lite"/>
    </source>
</evidence>
<dbReference type="FunFam" id="3.30.1490.100:FF:000003">
    <property type="entry name" value="Polymerase (DNA directed) iota"/>
    <property type="match status" value="1"/>
</dbReference>
<organism evidence="10 11">
    <name type="scientific">Stylophora pistillata</name>
    <name type="common">Smooth cauliflower coral</name>
    <dbReference type="NCBI Taxonomy" id="50429"/>
    <lineage>
        <taxon>Eukaryota</taxon>
        <taxon>Metazoa</taxon>
        <taxon>Cnidaria</taxon>
        <taxon>Anthozoa</taxon>
        <taxon>Hexacorallia</taxon>
        <taxon>Scleractinia</taxon>
        <taxon>Astrocoeniina</taxon>
        <taxon>Pocilloporidae</taxon>
        <taxon>Stylophora</taxon>
    </lineage>
</organism>
<feature type="region of interest" description="Disordered" evidence="8">
    <location>
        <begin position="643"/>
        <end position="678"/>
    </location>
</feature>
<dbReference type="InterPro" id="IPR038655">
    <property type="entry name" value="Ribosomal_eL27_sf"/>
</dbReference>
<dbReference type="GO" id="GO:1990904">
    <property type="term" value="C:ribonucleoprotein complex"/>
    <property type="evidence" value="ECO:0007669"/>
    <property type="project" value="UniProtKB-KW"/>
</dbReference>
<dbReference type="GO" id="GO:0003684">
    <property type="term" value="F:damaged DNA binding"/>
    <property type="evidence" value="ECO:0007669"/>
    <property type="project" value="InterPro"/>
</dbReference>
<dbReference type="Gene3D" id="6.10.250.1630">
    <property type="match status" value="1"/>
</dbReference>
<dbReference type="Proteomes" id="UP000225706">
    <property type="component" value="Unassembled WGS sequence"/>
</dbReference>
<dbReference type="Pfam" id="PF11799">
    <property type="entry name" value="IMS_C"/>
    <property type="match status" value="1"/>
</dbReference>
<dbReference type="GO" id="GO:0006281">
    <property type="term" value="P:DNA repair"/>
    <property type="evidence" value="ECO:0007669"/>
    <property type="project" value="InterPro"/>
</dbReference>
<dbReference type="EMBL" id="LSMT01000049">
    <property type="protein sequence ID" value="PFX30504.1"/>
    <property type="molecule type" value="Genomic_DNA"/>
</dbReference>
<dbReference type="AlphaFoldDB" id="A0A2B4SIL6"/>
<dbReference type="InterPro" id="IPR001126">
    <property type="entry name" value="UmuC"/>
</dbReference>
<dbReference type="InterPro" id="IPR041991">
    <property type="entry name" value="Ribosomal_eL27_KOW"/>
</dbReference>
<proteinExistence type="inferred from homology"/>
<dbReference type="GO" id="GO:0006412">
    <property type="term" value="P:translation"/>
    <property type="evidence" value="ECO:0007669"/>
    <property type="project" value="InterPro"/>
</dbReference>
<dbReference type="PROSITE" id="PS50173">
    <property type="entry name" value="UMUC"/>
    <property type="match status" value="1"/>
</dbReference>
<protein>
    <recommendedName>
        <fullName evidence="6">Large ribosomal subunit protein eL27</fullName>
    </recommendedName>
    <alternativeName>
        <fullName evidence="7">60S ribosomal protein L27</fullName>
    </alternativeName>
</protein>
<dbReference type="FunFam" id="2.30.30.770:FF:000001">
    <property type="entry name" value="60S ribosomal protein L27"/>
    <property type="match status" value="1"/>
</dbReference>
<dbReference type="STRING" id="50429.A0A2B4SIL6"/>
<dbReference type="GO" id="GO:0019985">
    <property type="term" value="P:translesion synthesis"/>
    <property type="evidence" value="ECO:0007669"/>
    <property type="project" value="TreeGrafter"/>
</dbReference>
<dbReference type="SMART" id="SM00739">
    <property type="entry name" value="KOW"/>
    <property type="match status" value="1"/>
</dbReference>
<keyword evidence="4" id="KW-0689">Ribosomal protein</keyword>
<evidence type="ECO:0000256" key="5">
    <source>
        <dbReference type="ARBA" id="ARBA00023274"/>
    </source>
</evidence>
<dbReference type="PANTHER" id="PTHR46404">
    <property type="entry name" value="DNA POLYMERASE IOTA"/>
    <property type="match status" value="1"/>
</dbReference>
<evidence type="ECO:0000256" key="1">
    <source>
        <dbReference type="ARBA" id="ARBA00009124"/>
    </source>
</evidence>
<feature type="region of interest" description="Disordered" evidence="8">
    <location>
        <begin position="129"/>
        <end position="191"/>
    </location>
</feature>